<dbReference type="RefSeq" id="WP_210027076.1">
    <property type="nucleotide sequence ID" value="NZ_JAGINU010000001.1"/>
</dbReference>
<feature type="transmembrane region" description="Helical" evidence="6">
    <location>
        <begin position="395"/>
        <end position="416"/>
    </location>
</feature>
<evidence type="ECO:0000313" key="9">
    <source>
        <dbReference type="Proteomes" id="UP001519295"/>
    </source>
</evidence>
<keyword evidence="9" id="KW-1185">Reference proteome</keyword>
<evidence type="ECO:0000256" key="1">
    <source>
        <dbReference type="ARBA" id="ARBA00004651"/>
    </source>
</evidence>
<feature type="region of interest" description="Disordered" evidence="5">
    <location>
        <begin position="220"/>
        <end position="240"/>
    </location>
</feature>
<feature type="transmembrane region" description="Helical" evidence="6">
    <location>
        <begin position="265"/>
        <end position="286"/>
    </location>
</feature>
<evidence type="ECO:0000256" key="3">
    <source>
        <dbReference type="ARBA" id="ARBA00022989"/>
    </source>
</evidence>
<keyword evidence="4 6" id="KW-0472">Membrane</keyword>
<comment type="subcellular location">
    <subcellularLocation>
        <location evidence="1">Cell membrane</location>
        <topology evidence="1">Multi-pass membrane protein</topology>
    </subcellularLocation>
</comment>
<keyword evidence="2 6" id="KW-0812">Transmembrane</keyword>
<dbReference type="SUPFAM" id="SSF103473">
    <property type="entry name" value="MFS general substrate transporter"/>
    <property type="match status" value="1"/>
</dbReference>
<dbReference type="PROSITE" id="PS50850">
    <property type="entry name" value="MFS"/>
    <property type="match status" value="1"/>
</dbReference>
<organism evidence="8 9">
    <name type="scientific">Pseudonocardia parietis</name>
    <dbReference type="NCBI Taxonomy" id="570936"/>
    <lineage>
        <taxon>Bacteria</taxon>
        <taxon>Bacillati</taxon>
        <taxon>Actinomycetota</taxon>
        <taxon>Actinomycetes</taxon>
        <taxon>Pseudonocardiales</taxon>
        <taxon>Pseudonocardiaceae</taxon>
        <taxon>Pseudonocardia</taxon>
    </lineage>
</organism>
<comment type="caution">
    <text evidence="8">The sequence shown here is derived from an EMBL/GenBank/DDBJ whole genome shotgun (WGS) entry which is preliminary data.</text>
</comment>
<evidence type="ECO:0000256" key="4">
    <source>
        <dbReference type="ARBA" id="ARBA00023136"/>
    </source>
</evidence>
<feature type="transmembrane region" description="Helical" evidence="6">
    <location>
        <begin position="306"/>
        <end position="327"/>
    </location>
</feature>
<feature type="domain" description="Major facilitator superfamily (MFS) profile" evidence="7">
    <location>
        <begin position="30"/>
        <end position="457"/>
    </location>
</feature>
<dbReference type="EMBL" id="JAGINU010000001">
    <property type="protein sequence ID" value="MBP2366986.1"/>
    <property type="molecule type" value="Genomic_DNA"/>
</dbReference>
<dbReference type="InterPro" id="IPR011701">
    <property type="entry name" value="MFS"/>
</dbReference>
<feature type="transmembrane region" description="Helical" evidence="6">
    <location>
        <begin position="63"/>
        <end position="85"/>
    </location>
</feature>
<reference evidence="8 9" key="1">
    <citation type="submission" date="2021-03" db="EMBL/GenBank/DDBJ databases">
        <title>Sequencing the genomes of 1000 actinobacteria strains.</title>
        <authorList>
            <person name="Klenk H.-P."/>
        </authorList>
    </citation>
    <scope>NUCLEOTIDE SEQUENCE [LARGE SCALE GENOMIC DNA]</scope>
    <source>
        <strain evidence="8 9">DSM 45256</strain>
    </source>
</reference>
<dbReference type="InterPro" id="IPR050382">
    <property type="entry name" value="MFS_Na/Anion_cotransporter"/>
</dbReference>
<feature type="transmembrane region" description="Helical" evidence="6">
    <location>
        <begin position="339"/>
        <end position="358"/>
    </location>
</feature>
<gene>
    <name evidence="8" type="ORF">JOF36_002682</name>
</gene>
<dbReference type="Proteomes" id="UP001519295">
    <property type="component" value="Unassembled WGS sequence"/>
</dbReference>
<dbReference type="InterPro" id="IPR036259">
    <property type="entry name" value="MFS_trans_sf"/>
</dbReference>
<feature type="transmembrane region" description="Helical" evidence="6">
    <location>
        <begin position="364"/>
        <end position="383"/>
    </location>
</feature>
<proteinExistence type="predicted"/>
<protein>
    <submittedName>
        <fullName evidence="8">Sugar phosphate permease</fullName>
    </submittedName>
</protein>
<evidence type="ECO:0000256" key="2">
    <source>
        <dbReference type="ARBA" id="ARBA00022692"/>
    </source>
</evidence>
<dbReference type="Pfam" id="PF07690">
    <property type="entry name" value="MFS_1"/>
    <property type="match status" value="1"/>
</dbReference>
<evidence type="ECO:0000313" key="8">
    <source>
        <dbReference type="EMBL" id="MBP2366986.1"/>
    </source>
</evidence>
<feature type="transmembrane region" description="Helical" evidence="6">
    <location>
        <begin position="431"/>
        <end position="453"/>
    </location>
</feature>
<evidence type="ECO:0000256" key="5">
    <source>
        <dbReference type="SAM" id="MobiDB-lite"/>
    </source>
</evidence>
<evidence type="ECO:0000259" key="7">
    <source>
        <dbReference type="PROSITE" id="PS50850"/>
    </source>
</evidence>
<dbReference type="InterPro" id="IPR020846">
    <property type="entry name" value="MFS_dom"/>
</dbReference>
<dbReference type="PANTHER" id="PTHR11662">
    <property type="entry name" value="SOLUTE CARRIER FAMILY 17"/>
    <property type="match status" value="1"/>
</dbReference>
<dbReference type="Gene3D" id="1.20.1250.20">
    <property type="entry name" value="MFS general substrate transporter like domains"/>
    <property type="match status" value="2"/>
</dbReference>
<dbReference type="PANTHER" id="PTHR11662:SF450">
    <property type="entry name" value="BLR1003 PROTEIN"/>
    <property type="match status" value="1"/>
</dbReference>
<name>A0ABS4VT71_9PSEU</name>
<keyword evidence="3 6" id="KW-1133">Transmembrane helix</keyword>
<feature type="compositionally biased region" description="Low complexity" evidence="5">
    <location>
        <begin position="10"/>
        <end position="22"/>
    </location>
</feature>
<accession>A0ABS4VT71</accession>
<feature type="transmembrane region" description="Helical" evidence="6">
    <location>
        <begin position="97"/>
        <end position="120"/>
    </location>
</feature>
<feature type="region of interest" description="Disordered" evidence="5">
    <location>
        <begin position="1"/>
        <end position="23"/>
    </location>
</feature>
<evidence type="ECO:0000256" key="6">
    <source>
        <dbReference type="SAM" id="Phobius"/>
    </source>
</evidence>
<sequence>MASAPARAVAGTATTTPDPGTGSRTRAWGLTGLLVLLYVINWADKAVLGIVAQPLADELGLSASQIGLVGSAFFVTFTIGGFFAGLLDKWMTLKWSLVLLALGWAVAMLPAVLSATFAVLLVSRMVLGFAEGPSGAMIHTGVYSWHPPEKRGVPSACITAAASVAKIAIAPVLALVVATWGWRAAFVTLAVVGVTWCLVWLPTWREGPYGKRAATKPAGAPAATKAIGTPAGTKGADTTAAQQDARTGPAVVAVPWGRILRTPTFLGGVAAILPMYAVVTVVLTWLPSYFEEGLGYSRVQAGVMFGFPSIASLLMLFVLTGVSDRLISRGSTSRMLRGVLPATGLLACGLALTALPWFDVPWMAVVVVSVGYSFGASIFPLLNSAISEVVPARQLAGTLGVFLALMATGGLVGPYLTGLVVDAAATPAEGYASAFQIFGVMAVVGAVIALLTVNPERDKARLLGTPAAS</sequence>
<feature type="transmembrane region" description="Helical" evidence="6">
    <location>
        <begin position="184"/>
        <end position="202"/>
    </location>
</feature>